<dbReference type="EMBL" id="VXIS01000125">
    <property type="protein sequence ID" value="KAA8902916.1"/>
    <property type="molecule type" value="Genomic_DNA"/>
</dbReference>
<keyword evidence="2" id="KW-1185">Reference proteome</keyword>
<evidence type="ECO:0000313" key="2">
    <source>
        <dbReference type="Proteomes" id="UP000326924"/>
    </source>
</evidence>
<evidence type="ECO:0000313" key="1">
    <source>
        <dbReference type="EMBL" id="KAA8902916.1"/>
    </source>
</evidence>
<accession>A0A5J5ETX9</accession>
<dbReference type="OrthoDB" id="5350472at2759"/>
<dbReference type="Proteomes" id="UP000326924">
    <property type="component" value="Unassembled WGS sequence"/>
</dbReference>
<protein>
    <submittedName>
        <fullName evidence="1">Uncharacterized protein</fullName>
    </submittedName>
</protein>
<proteinExistence type="predicted"/>
<gene>
    <name evidence="1" type="ORF">FN846DRAFT_891356</name>
</gene>
<reference evidence="1 2" key="1">
    <citation type="submission" date="2019-09" db="EMBL/GenBank/DDBJ databases">
        <title>Draft genome of the ectomycorrhizal ascomycete Sphaerosporella brunnea.</title>
        <authorList>
            <consortium name="DOE Joint Genome Institute"/>
            <person name="Benucci G.M."/>
            <person name="Marozzi G."/>
            <person name="Antonielli L."/>
            <person name="Sanchez S."/>
            <person name="Marco P."/>
            <person name="Wang X."/>
            <person name="Falini L.B."/>
            <person name="Barry K."/>
            <person name="Haridas S."/>
            <person name="Lipzen A."/>
            <person name="Labutti K."/>
            <person name="Grigoriev I.V."/>
            <person name="Murat C."/>
            <person name="Martin F."/>
            <person name="Albertini E."/>
            <person name="Donnini D."/>
            <person name="Bonito G."/>
        </authorList>
    </citation>
    <scope>NUCLEOTIDE SEQUENCE [LARGE SCALE GENOMIC DNA]</scope>
    <source>
        <strain evidence="1 2">Sb_GMNB300</strain>
    </source>
</reference>
<comment type="caution">
    <text evidence="1">The sequence shown here is derived from an EMBL/GenBank/DDBJ whole genome shotgun (WGS) entry which is preliminary data.</text>
</comment>
<organism evidence="1 2">
    <name type="scientific">Sphaerosporella brunnea</name>
    <dbReference type="NCBI Taxonomy" id="1250544"/>
    <lineage>
        <taxon>Eukaryota</taxon>
        <taxon>Fungi</taxon>
        <taxon>Dikarya</taxon>
        <taxon>Ascomycota</taxon>
        <taxon>Pezizomycotina</taxon>
        <taxon>Pezizomycetes</taxon>
        <taxon>Pezizales</taxon>
        <taxon>Pyronemataceae</taxon>
        <taxon>Sphaerosporella</taxon>
    </lineage>
</organism>
<dbReference type="InParanoid" id="A0A5J5ETX9"/>
<sequence>MVSGDPTRGVEPFLTQEADFFRIDTTKATIPKGWSNNPKDLDLEYYWQGKGDTKQELATDYGLKDASPLITKPPPSGDIYFLFRSSSKYYIWNGIENSVCFIAGPETLEEIFAAMDKFGLEGLRLELLKPNPAPGG</sequence>
<dbReference type="AlphaFoldDB" id="A0A5J5ETX9"/>
<name>A0A5J5ETX9_9PEZI</name>